<comment type="caution">
    <text evidence="2">The sequence shown here is derived from an EMBL/GenBank/DDBJ whole genome shotgun (WGS) entry which is preliminary data.</text>
</comment>
<name>A0ABQ8FPB8_9PEZI</name>
<feature type="compositionally biased region" description="Basic and acidic residues" evidence="1">
    <location>
        <begin position="81"/>
        <end position="110"/>
    </location>
</feature>
<keyword evidence="3" id="KW-1185">Reference proteome</keyword>
<dbReference type="Proteomes" id="UP000774617">
    <property type="component" value="Unassembled WGS sequence"/>
</dbReference>
<feature type="compositionally biased region" description="Basic and acidic residues" evidence="1">
    <location>
        <begin position="39"/>
        <end position="72"/>
    </location>
</feature>
<protein>
    <submittedName>
        <fullName evidence="2">Uncharacterized protein</fullName>
    </submittedName>
</protein>
<sequence length="1027" mass="114628">MTTIRTPALHACIDKDLVCHELVLDRGHDHRHDAERLELRRQEHVGEHEAGLGQERTRGEGQEDEGGADRVDVQVQARVDAPAHGREGDVVRLDEAARDPGHRHVHEAARRRLPRGPGHEHERGGNREEDHGAVQVGERQHPRDDVDDRARGVEPGGAGEQGQRRDGQGELQQVLGGDRAPDHDHAHDLGLGQQDQGALGRVAGLEGDGAHGRGQRRLHDLQLVRDHDLLRDPQRGREGDADGDDARVREDALDLLQGRVHAHGHHLDDGRVHIHEVEDPAERQHGQVLVPHHLRQRLRAVVRVPDFHHADGRDHVRDGEDGHGDGHVRVHAHAQGGGQGRGLARDRVDAHAREPARDRDAVRVPGHVSARENVDGRPHDPVRPVAVLDGLGLVRVRAHVHDHARGDVLVRGRVLHHLHRHLPAHDELLVLARLLVLHRDPDPGVGHVHVHDHAPARRPVHAVVQVAVAHPERRHHLDRGRVRGHDLQAAELLVARPVVEPGVDHVLGDGRDLEPLHGRHDDGDLDLVLVPEPLDVDERVHEPVDQQVELRAHEQDLVPLLDRLPEHRLEPAHVPQRVQVLALLHVRHLVLVHGGELGHVEGREEVHDPAHDQLHVQDLADGPLRAHGQIRVRVHLHVRFRPVVRARGHDRAHAHLRPPRLGGDPELDHLLVLHHVGALAPDPVHVHILVPALDHLLGRQLDGGRAHHHLQVRLHPQPRDVERRQDHAPLHVPVCVHAQVGVRVVEHVHHRVRVDGIRLRAQPLAQGRVHLLHVVDAPVQHQVDELGDVPAHVSDRERQPLLLHLHLQVHDRDQGRGQLHDLGHVLGLVDAHERVVGQALVGEPGQERVQVHAAAHADGRVDDRGHGRDFARVRLQRRGHRHLRLVLMNLPMESRMLFSVVVVSYSCVSLNSDIDIDSHDGPKTGSCSVIMDTTASPSLLMRLSMSLSMLVYANVPLFMQTIRLTPIFDSKPVTTYEILREAGTESTPMSLCEQTRQHTTENMNMSPHIRPSLGLPLSVTMYALLQW</sequence>
<evidence type="ECO:0000256" key="1">
    <source>
        <dbReference type="SAM" id="MobiDB-lite"/>
    </source>
</evidence>
<feature type="compositionally biased region" description="Basic and acidic residues" evidence="1">
    <location>
        <begin position="310"/>
        <end position="328"/>
    </location>
</feature>
<feature type="region of interest" description="Disordered" evidence="1">
    <location>
        <begin position="39"/>
        <end position="246"/>
    </location>
</feature>
<gene>
    <name evidence="2" type="ORF">B0J12DRAFT_106241</name>
</gene>
<evidence type="ECO:0000313" key="2">
    <source>
        <dbReference type="EMBL" id="KAH7001764.1"/>
    </source>
</evidence>
<evidence type="ECO:0000313" key="3">
    <source>
        <dbReference type="Proteomes" id="UP000774617"/>
    </source>
</evidence>
<feature type="compositionally biased region" description="Basic and acidic residues" evidence="1">
    <location>
        <begin position="117"/>
        <end position="152"/>
    </location>
</feature>
<feature type="compositionally biased region" description="Basic and acidic residues" evidence="1">
    <location>
        <begin position="179"/>
        <end position="188"/>
    </location>
</feature>
<feature type="compositionally biased region" description="Basic and acidic residues" evidence="1">
    <location>
        <begin position="343"/>
        <end position="362"/>
    </location>
</feature>
<accession>A0ABQ8FPB8</accession>
<feature type="compositionally biased region" description="Basic and acidic residues" evidence="1">
    <location>
        <begin position="217"/>
        <end position="246"/>
    </location>
</feature>
<organism evidence="2 3">
    <name type="scientific">Macrophomina phaseolina</name>
    <dbReference type="NCBI Taxonomy" id="35725"/>
    <lineage>
        <taxon>Eukaryota</taxon>
        <taxon>Fungi</taxon>
        <taxon>Dikarya</taxon>
        <taxon>Ascomycota</taxon>
        <taxon>Pezizomycotina</taxon>
        <taxon>Dothideomycetes</taxon>
        <taxon>Dothideomycetes incertae sedis</taxon>
        <taxon>Botryosphaeriales</taxon>
        <taxon>Botryosphaeriaceae</taxon>
        <taxon>Macrophomina</taxon>
    </lineage>
</organism>
<proteinExistence type="predicted"/>
<reference evidence="2 3" key="1">
    <citation type="journal article" date="2021" name="Nat. Commun.">
        <title>Genetic determinants of endophytism in the Arabidopsis root mycobiome.</title>
        <authorList>
            <person name="Mesny F."/>
            <person name="Miyauchi S."/>
            <person name="Thiergart T."/>
            <person name="Pickel B."/>
            <person name="Atanasova L."/>
            <person name="Karlsson M."/>
            <person name="Huettel B."/>
            <person name="Barry K.W."/>
            <person name="Haridas S."/>
            <person name="Chen C."/>
            <person name="Bauer D."/>
            <person name="Andreopoulos W."/>
            <person name="Pangilinan J."/>
            <person name="LaButti K."/>
            <person name="Riley R."/>
            <person name="Lipzen A."/>
            <person name="Clum A."/>
            <person name="Drula E."/>
            <person name="Henrissat B."/>
            <person name="Kohler A."/>
            <person name="Grigoriev I.V."/>
            <person name="Martin F.M."/>
            <person name="Hacquard S."/>
        </authorList>
    </citation>
    <scope>NUCLEOTIDE SEQUENCE [LARGE SCALE GENOMIC DNA]</scope>
    <source>
        <strain evidence="2 3">MPI-SDFR-AT-0080</strain>
    </source>
</reference>
<feature type="compositionally biased region" description="Low complexity" evidence="1">
    <location>
        <begin position="189"/>
        <end position="200"/>
    </location>
</feature>
<feature type="region of interest" description="Disordered" evidence="1">
    <location>
        <begin position="310"/>
        <end position="364"/>
    </location>
</feature>
<dbReference type="EMBL" id="JAGTJR010000146">
    <property type="protein sequence ID" value="KAH7001764.1"/>
    <property type="molecule type" value="Genomic_DNA"/>
</dbReference>